<name>A0ABT4WE94_9FLAO</name>
<keyword evidence="2" id="KW-1185">Reference proteome</keyword>
<comment type="caution">
    <text evidence="1">The sequence shown here is derived from an EMBL/GenBank/DDBJ whole genome shotgun (WGS) entry which is preliminary data.</text>
</comment>
<sequence>MGNHLYENGDWIFISNSTIKEKTNRDFYPVDLESKNRKWGSNENLDLKYSIILDVLKEVIPEKASKKGIMDVELSMEEVSGIKTVFEREINHLLSIRKLAKDGYNILVFDKEIKVDTRNQAPTDGRLVAFNDIYLIAKECLDENKPMFLSID</sequence>
<dbReference type="Proteomes" id="UP001212170">
    <property type="component" value="Unassembled WGS sequence"/>
</dbReference>
<proteinExistence type="predicted"/>
<accession>A0ABT4WE94</accession>
<dbReference type="RefSeq" id="WP_271336248.1">
    <property type="nucleotide sequence ID" value="NZ_JAMZNK010000018.1"/>
</dbReference>
<gene>
    <name evidence="1" type="ORF">NJT12_12460</name>
</gene>
<dbReference type="EMBL" id="JAMZNK010000018">
    <property type="protein sequence ID" value="MDA6070434.1"/>
    <property type="molecule type" value="Genomic_DNA"/>
</dbReference>
<organism evidence="1 2">
    <name type="scientific">Flavobacterium azizsancarii</name>
    <dbReference type="NCBI Taxonomy" id="2961580"/>
    <lineage>
        <taxon>Bacteria</taxon>
        <taxon>Pseudomonadati</taxon>
        <taxon>Bacteroidota</taxon>
        <taxon>Flavobacteriia</taxon>
        <taxon>Flavobacteriales</taxon>
        <taxon>Flavobacteriaceae</taxon>
        <taxon>Flavobacterium</taxon>
    </lineage>
</organism>
<evidence type="ECO:0000313" key="2">
    <source>
        <dbReference type="Proteomes" id="UP001212170"/>
    </source>
</evidence>
<evidence type="ECO:0000313" key="1">
    <source>
        <dbReference type="EMBL" id="MDA6070434.1"/>
    </source>
</evidence>
<reference evidence="1 2" key="1">
    <citation type="journal article" date="2023" name="Chemosphere">
        <title>Whole genome analysis of Flavobacterium aziz-sancarii sp. nov., isolated from Ardley Island (Antarctica), revealed a rich resistome and bioremediation potential.</title>
        <authorList>
            <person name="Otur C."/>
            <person name="Okay S."/>
            <person name="Kurt-Kizildogan A."/>
        </authorList>
    </citation>
    <scope>NUCLEOTIDE SEQUENCE [LARGE SCALE GENOMIC DNA]</scope>
    <source>
        <strain evidence="1 2">AC</strain>
    </source>
</reference>
<protein>
    <submittedName>
        <fullName evidence="1">Uncharacterized protein</fullName>
    </submittedName>
</protein>